<name>A0A0L8A7F6_9GAMM</name>
<keyword evidence="4" id="KW-0281">Fimbrium</keyword>
<protein>
    <submittedName>
        <fullName evidence="7">Fimbrial protein</fullName>
    </submittedName>
</protein>
<evidence type="ECO:0000313" key="8">
    <source>
        <dbReference type="Proteomes" id="UP000036890"/>
    </source>
</evidence>
<dbReference type="InterPro" id="IPR050263">
    <property type="entry name" value="Bact_Fimbrial_Adh_Pro"/>
</dbReference>
<gene>
    <name evidence="7" type="ORF">W7K_16785</name>
</gene>
<accession>A0A0L8A7F6</accession>
<comment type="subcellular location">
    <subcellularLocation>
        <location evidence="1">Fimbrium</location>
    </subcellularLocation>
</comment>
<dbReference type="Pfam" id="PF00419">
    <property type="entry name" value="Fimbrial"/>
    <property type="match status" value="1"/>
</dbReference>
<dbReference type="PANTHER" id="PTHR33420">
    <property type="entry name" value="FIMBRIAL SUBUNIT ELFA-RELATED"/>
    <property type="match status" value="1"/>
</dbReference>
<evidence type="ECO:0000313" key="7">
    <source>
        <dbReference type="EMBL" id="KOE98074.1"/>
    </source>
</evidence>
<feature type="compositionally biased region" description="Polar residues" evidence="5">
    <location>
        <begin position="36"/>
        <end position="47"/>
    </location>
</feature>
<comment type="similarity">
    <text evidence="2">Belongs to the fimbrial protein family.</text>
</comment>
<evidence type="ECO:0000256" key="5">
    <source>
        <dbReference type="SAM" id="MobiDB-lite"/>
    </source>
</evidence>
<evidence type="ECO:0000256" key="1">
    <source>
        <dbReference type="ARBA" id="ARBA00004561"/>
    </source>
</evidence>
<sequence>MPTPGSTAKEKPVAVRLSCGTDAPRAQITLTDAGDPTNSGSQLTPTADSDAKGVRVQLLQAGSEVNFGRIWDFEPGVGGTHDIAFTARYIRTSEALVPGLIKGEAVLNVDYW</sequence>
<feature type="domain" description="Fimbrial-type adhesion" evidence="6">
    <location>
        <begin position="6"/>
        <end position="111"/>
    </location>
</feature>
<dbReference type="AlphaFoldDB" id="A0A0L8A7F6"/>
<keyword evidence="3" id="KW-0732">Signal</keyword>
<feature type="region of interest" description="Disordered" evidence="5">
    <location>
        <begin position="29"/>
        <end position="50"/>
    </location>
</feature>
<evidence type="ECO:0000256" key="4">
    <source>
        <dbReference type="ARBA" id="ARBA00023263"/>
    </source>
</evidence>
<proteinExistence type="inferred from homology"/>
<comment type="caution">
    <text evidence="7">The sequence shown here is derived from an EMBL/GenBank/DDBJ whole genome shotgun (WGS) entry which is preliminary data.</text>
</comment>
<dbReference type="SUPFAM" id="SSF49401">
    <property type="entry name" value="Bacterial adhesins"/>
    <property type="match status" value="1"/>
</dbReference>
<evidence type="ECO:0000256" key="2">
    <source>
        <dbReference type="ARBA" id="ARBA00006671"/>
    </source>
</evidence>
<organism evidence="7 8">
    <name type="scientific">Stenotrophomonas geniculata N1</name>
    <dbReference type="NCBI Taxonomy" id="1167641"/>
    <lineage>
        <taxon>Bacteria</taxon>
        <taxon>Pseudomonadati</taxon>
        <taxon>Pseudomonadota</taxon>
        <taxon>Gammaproteobacteria</taxon>
        <taxon>Lysobacterales</taxon>
        <taxon>Lysobacteraceae</taxon>
        <taxon>Stenotrophomonas</taxon>
    </lineage>
</organism>
<dbReference type="InterPro" id="IPR036937">
    <property type="entry name" value="Adhesion_dom_fimbrial_sf"/>
</dbReference>
<dbReference type="EMBL" id="AJLO02000037">
    <property type="protein sequence ID" value="KOE98074.1"/>
    <property type="molecule type" value="Genomic_DNA"/>
</dbReference>
<dbReference type="InterPro" id="IPR008966">
    <property type="entry name" value="Adhesion_dom_sf"/>
</dbReference>
<dbReference type="GO" id="GO:0043709">
    <property type="term" value="P:cell adhesion involved in single-species biofilm formation"/>
    <property type="evidence" value="ECO:0007669"/>
    <property type="project" value="TreeGrafter"/>
</dbReference>
<evidence type="ECO:0000256" key="3">
    <source>
        <dbReference type="ARBA" id="ARBA00022729"/>
    </source>
</evidence>
<dbReference type="InterPro" id="IPR000259">
    <property type="entry name" value="Adhesion_dom_fimbrial"/>
</dbReference>
<dbReference type="Proteomes" id="UP000036890">
    <property type="component" value="Unassembled WGS sequence"/>
</dbReference>
<dbReference type="Gene3D" id="2.60.40.1090">
    <property type="entry name" value="Fimbrial-type adhesion domain"/>
    <property type="match status" value="1"/>
</dbReference>
<evidence type="ECO:0000259" key="6">
    <source>
        <dbReference type="Pfam" id="PF00419"/>
    </source>
</evidence>
<reference evidence="7 8" key="1">
    <citation type="journal article" date="2012" name="J. Bacteriol.">
        <title>Genome sequence of a novel nicotine-degrading strain, Pseudomonas geniculata N1.</title>
        <authorList>
            <person name="Tang H."/>
            <person name="Yu H."/>
            <person name="Tai C."/>
            <person name="Huang K."/>
            <person name="Liu Y."/>
            <person name="Wang L."/>
            <person name="Yao Y."/>
            <person name="Wu G."/>
            <person name="Xu P."/>
        </authorList>
    </citation>
    <scope>NUCLEOTIDE SEQUENCE [LARGE SCALE GENOMIC DNA]</scope>
    <source>
        <strain evidence="7 8">N1</strain>
    </source>
</reference>
<dbReference type="GO" id="GO:0009289">
    <property type="term" value="C:pilus"/>
    <property type="evidence" value="ECO:0007669"/>
    <property type="project" value="UniProtKB-SubCell"/>
</dbReference>
<dbReference type="PANTHER" id="PTHR33420:SF3">
    <property type="entry name" value="FIMBRIAL SUBUNIT ELFA"/>
    <property type="match status" value="1"/>
</dbReference>